<feature type="compositionally biased region" description="Basic and acidic residues" evidence="2">
    <location>
        <begin position="646"/>
        <end position="659"/>
    </location>
</feature>
<reference evidence="4 5" key="1">
    <citation type="journal article" date="2019" name="Genome Biol. Evol.">
        <title>Whole-Genome Sequencing of the Giant Devil Catfish, Bagarius yarrelli.</title>
        <authorList>
            <person name="Jiang W."/>
            <person name="Lv Y."/>
            <person name="Cheng L."/>
            <person name="Yang K."/>
            <person name="Chao B."/>
            <person name="Wang X."/>
            <person name="Li Y."/>
            <person name="Pan X."/>
            <person name="You X."/>
            <person name="Zhang Y."/>
            <person name="Yang J."/>
            <person name="Li J."/>
            <person name="Zhang X."/>
            <person name="Liu S."/>
            <person name="Sun C."/>
            <person name="Yang J."/>
            <person name="Shi Q."/>
        </authorList>
    </citation>
    <scope>NUCLEOTIDE SEQUENCE [LARGE SCALE GENOMIC DNA]</scope>
    <source>
        <strain evidence="4">JWS20170419001</strain>
        <tissue evidence="4">Muscle</tissue>
    </source>
</reference>
<dbReference type="GO" id="GO:0003676">
    <property type="term" value="F:nucleic acid binding"/>
    <property type="evidence" value="ECO:0007669"/>
    <property type="project" value="InterPro"/>
</dbReference>
<accession>A0A556TSH5</accession>
<dbReference type="Gene3D" id="1.25.40.10">
    <property type="entry name" value="Tetratricopeptide repeat domain"/>
    <property type="match status" value="1"/>
</dbReference>
<keyword evidence="5" id="KW-1185">Reference proteome</keyword>
<dbReference type="SMART" id="SM00028">
    <property type="entry name" value="TPR"/>
    <property type="match status" value="3"/>
</dbReference>
<feature type="compositionally biased region" description="Basic and acidic residues" evidence="2">
    <location>
        <begin position="508"/>
        <end position="520"/>
    </location>
</feature>
<dbReference type="EMBL" id="VCAZ01000015">
    <property type="protein sequence ID" value="TSK53793.1"/>
    <property type="molecule type" value="Genomic_DNA"/>
</dbReference>
<name>A0A556TSH5_BAGYA</name>
<feature type="compositionally biased region" description="Basic and acidic residues" evidence="2">
    <location>
        <begin position="617"/>
        <end position="639"/>
    </location>
</feature>
<dbReference type="InterPro" id="IPR019734">
    <property type="entry name" value="TPR_rpt"/>
</dbReference>
<dbReference type="Pfam" id="PF13414">
    <property type="entry name" value="TPR_11"/>
    <property type="match status" value="1"/>
</dbReference>
<evidence type="ECO:0000259" key="3">
    <source>
        <dbReference type="PROSITE" id="PS50126"/>
    </source>
</evidence>
<dbReference type="PANTHER" id="PTHR23184">
    <property type="entry name" value="TETRATRICOPEPTIDE REPEAT PROTEIN 14"/>
    <property type="match status" value="1"/>
</dbReference>
<dbReference type="PANTHER" id="PTHR23184:SF9">
    <property type="entry name" value="TETRATRICOPEPTIDE REPEAT PROTEIN 14"/>
    <property type="match status" value="1"/>
</dbReference>
<evidence type="ECO:0000313" key="4">
    <source>
        <dbReference type="EMBL" id="TSK53793.1"/>
    </source>
</evidence>
<dbReference type="InterPro" id="IPR039190">
    <property type="entry name" value="TTC14"/>
</dbReference>
<dbReference type="SMART" id="SM00316">
    <property type="entry name" value="S1"/>
    <property type="match status" value="1"/>
</dbReference>
<dbReference type="Proteomes" id="UP000319801">
    <property type="component" value="Unassembled WGS sequence"/>
</dbReference>
<sequence>MDRDLLRQSVAFHGQSLFSLLKCEQSENPEFKHVKADLAKSVNQREDNSPVVEQFIARKADLLFDPAWKSTTPGAEEWQEDTQEPYAIMPPLEQFMDVSYNERKELFYRDVERGDIVIGRITSIREFGFFVNLLCTAGGLERDVEDLEITGLCPIRDVPSTRSHDDPLSYFQVGDLIRAGVKDIDRYHEKLTISLCPTSLALNMERIKLGVISKEDLPLHYIRSAQVTADSKESYEMLLQSSPGFSNPANVDYLLGNVKAGVNHFKSGQHVEAMNEYNKALEIDTNNVEALVARGALYATKGSLVKAISDFELALESCPTHRNAKKYLCQTLVERGGQLEEEEKLITAEGLYKKAIALDDTFYEAKEALRKLQLHIQKTLKLKAEEAAKEKEKQPTAETSAEKLRKILKEEKRMKKKKKRYDSTSETSSSSDSSSDDSSSRKKTKKRKHKRRRCSSSSKKQKQRVSSHDDDEEEHYPVPANTSASFFNEKQTLVKLLDKKNRAGNRRHSYDKSREGRFEDEPFTPSPETQSSKVKGQQECLSRLNGQGRDANKVYRRSEDEHGAQLESCSSSRIMSCRRDSSSSAYSETSRKSDSRDFDSRKSSAGTSDMRSSYSSDSRRSDSYNSESHGRSEVKKENYENTYRLNNEDARKNITENQKKKLPANLLDIFNQIDEFKKEKKLKK</sequence>
<evidence type="ECO:0000313" key="5">
    <source>
        <dbReference type="Proteomes" id="UP000319801"/>
    </source>
</evidence>
<organism evidence="4 5">
    <name type="scientific">Bagarius yarrelli</name>
    <name type="common">Goonch</name>
    <name type="synonym">Bagrus yarrelli</name>
    <dbReference type="NCBI Taxonomy" id="175774"/>
    <lineage>
        <taxon>Eukaryota</taxon>
        <taxon>Metazoa</taxon>
        <taxon>Chordata</taxon>
        <taxon>Craniata</taxon>
        <taxon>Vertebrata</taxon>
        <taxon>Euteleostomi</taxon>
        <taxon>Actinopterygii</taxon>
        <taxon>Neopterygii</taxon>
        <taxon>Teleostei</taxon>
        <taxon>Ostariophysi</taxon>
        <taxon>Siluriformes</taxon>
        <taxon>Sisoridae</taxon>
        <taxon>Sisorinae</taxon>
        <taxon>Bagarius</taxon>
    </lineage>
</organism>
<evidence type="ECO:0000256" key="2">
    <source>
        <dbReference type="SAM" id="MobiDB-lite"/>
    </source>
</evidence>
<dbReference type="Pfam" id="PF00575">
    <property type="entry name" value="S1"/>
    <property type="match status" value="1"/>
</dbReference>
<proteinExistence type="predicted"/>
<feature type="compositionally biased region" description="Basic and acidic residues" evidence="2">
    <location>
        <begin position="589"/>
        <end position="602"/>
    </location>
</feature>
<evidence type="ECO:0000256" key="1">
    <source>
        <dbReference type="PROSITE-ProRule" id="PRU00339"/>
    </source>
</evidence>
<dbReference type="Gene3D" id="2.40.50.140">
    <property type="entry name" value="Nucleic acid-binding proteins"/>
    <property type="match status" value="1"/>
</dbReference>
<feature type="domain" description="S1 motif" evidence="3">
    <location>
        <begin position="114"/>
        <end position="196"/>
    </location>
</feature>
<dbReference type="PROSITE" id="PS50126">
    <property type="entry name" value="S1"/>
    <property type="match status" value="1"/>
</dbReference>
<protein>
    <submittedName>
        <fullName evidence="4">Tetratricopeptide repeat protein 14</fullName>
    </submittedName>
</protein>
<dbReference type="InterPro" id="IPR003029">
    <property type="entry name" value="S1_domain"/>
</dbReference>
<dbReference type="SUPFAM" id="SSF50249">
    <property type="entry name" value="Nucleic acid-binding proteins"/>
    <property type="match status" value="1"/>
</dbReference>
<feature type="compositionally biased region" description="Polar residues" evidence="2">
    <location>
        <begin position="480"/>
        <end position="491"/>
    </location>
</feature>
<feature type="compositionally biased region" description="Polar residues" evidence="2">
    <location>
        <begin position="526"/>
        <end position="535"/>
    </location>
</feature>
<feature type="region of interest" description="Disordered" evidence="2">
    <location>
        <begin position="411"/>
        <end position="659"/>
    </location>
</feature>
<comment type="caution">
    <text evidence="4">The sequence shown here is derived from an EMBL/GenBank/DDBJ whole genome shotgun (WGS) entry which is preliminary data.</text>
</comment>
<dbReference type="PROSITE" id="PS50005">
    <property type="entry name" value="TPR"/>
    <property type="match status" value="1"/>
</dbReference>
<dbReference type="SUPFAM" id="SSF48452">
    <property type="entry name" value="TPR-like"/>
    <property type="match status" value="1"/>
</dbReference>
<feature type="compositionally biased region" description="Basic and acidic residues" evidence="2">
    <location>
        <begin position="550"/>
        <end position="564"/>
    </location>
</feature>
<feature type="repeat" description="TPR" evidence="1">
    <location>
        <begin position="288"/>
        <end position="321"/>
    </location>
</feature>
<dbReference type="OrthoDB" id="1914839at2759"/>
<feature type="compositionally biased region" description="Low complexity" evidence="2">
    <location>
        <begin position="424"/>
        <end position="437"/>
    </location>
</feature>
<dbReference type="AlphaFoldDB" id="A0A556TSH5"/>
<keyword evidence="1" id="KW-0802">TPR repeat</keyword>
<dbReference type="InterPro" id="IPR011990">
    <property type="entry name" value="TPR-like_helical_dom_sf"/>
</dbReference>
<gene>
    <name evidence="4" type="ORF">Baya_3353</name>
</gene>
<dbReference type="InterPro" id="IPR012340">
    <property type="entry name" value="NA-bd_OB-fold"/>
</dbReference>
<feature type="compositionally biased region" description="Basic residues" evidence="2">
    <location>
        <begin position="441"/>
        <end position="465"/>
    </location>
</feature>